<comment type="similarity">
    <text evidence="4 10">Belongs to the NAD(P)-dependent epimerase/dehydratase family.</text>
</comment>
<dbReference type="Pfam" id="PF01370">
    <property type="entry name" value="Epimerase"/>
    <property type="match status" value="1"/>
</dbReference>
<dbReference type="CDD" id="cd05247">
    <property type="entry name" value="UDP_G4E_1_SDR_e"/>
    <property type="match status" value="1"/>
</dbReference>
<evidence type="ECO:0000256" key="10">
    <source>
        <dbReference type="RuleBase" id="RU366046"/>
    </source>
</evidence>
<evidence type="ECO:0000256" key="1">
    <source>
        <dbReference type="ARBA" id="ARBA00000083"/>
    </source>
</evidence>
<accession>A0A9D2KPY6</accession>
<evidence type="ECO:0000313" key="13">
    <source>
        <dbReference type="Proteomes" id="UP000823821"/>
    </source>
</evidence>
<dbReference type="AlphaFoldDB" id="A0A9D2KPY6"/>
<sequence>MAILICGGAGYIGSHAVRAMRALGREVLVLDNLQSGHRQALADDVAFVRGDMRDAALLDDLFARHRVDGVLHFAANSLVGESMQLPLKYFGNNVHGMQVLLEAMIRHGVGRIVFSSSAAVYGEPESVPIEEDAPLRPGNPYGESKRIMESMMRWTAEAHGLRYVSLRYFNVGGAAADGSIGEDHRPESHLIPLILQVALGKRPHITIFGDDYATPDGTCIRDYVGIDDLVAAHVLALRHLENGGESGMFNLGSEKGFSVREMVETARRVTGHVLPVVMGARRAGDPARLVASSQRARATLGWQPRQGVEEIIASAWRWHRAHPDGFDA</sequence>
<name>A0A9D2KPY6_9BACT</name>
<dbReference type="NCBIfam" id="TIGR01179">
    <property type="entry name" value="galE"/>
    <property type="match status" value="1"/>
</dbReference>
<evidence type="ECO:0000256" key="3">
    <source>
        <dbReference type="ARBA" id="ARBA00004947"/>
    </source>
</evidence>
<dbReference type="SUPFAM" id="SSF51735">
    <property type="entry name" value="NAD(P)-binding Rossmann-fold domains"/>
    <property type="match status" value="1"/>
</dbReference>
<reference evidence="12" key="2">
    <citation type="submission" date="2021-04" db="EMBL/GenBank/DDBJ databases">
        <authorList>
            <person name="Gilroy R."/>
        </authorList>
    </citation>
    <scope>NUCLEOTIDE SEQUENCE</scope>
    <source>
        <strain evidence="12">5032</strain>
    </source>
</reference>
<protein>
    <recommendedName>
        <fullName evidence="6 10">UDP-glucose 4-epimerase</fullName>
        <ecNumber evidence="5 10">5.1.3.2</ecNumber>
    </recommendedName>
</protein>
<evidence type="ECO:0000256" key="7">
    <source>
        <dbReference type="ARBA" id="ARBA00023027"/>
    </source>
</evidence>
<dbReference type="InterPro" id="IPR001509">
    <property type="entry name" value="Epimerase_deHydtase"/>
</dbReference>
<dbReference type="InterPro" id="IPR005886">
    <property type="entry name" value="UDP_G4E"/>
</dbReference>
<dbReference type="Gene3D" id="3.90.25.10">
    <property type="entry name" value="UDP-galactose 4-epimerase, domain 1"/>
    <property type="match status" value="1"/>
</dbReference>
<dbReference type="PANTHER" id="PTHR43725:SF53">
    <property type="entry name" value="UDP-ARABINOSE 4-EPIMERASE 1"/>
    <property type="match status" value="1"/>
</dbReference>
<comment type="catalytic activity">
    <reaction evidence="1 10">
        <text>UDP-alpha-D-glucose = UDP-alpha-D-galactose</text>
        <dbReference type="Rhea" id="RHEA:22168"/>
        <dbReference type="ChEBI" id="CHEBI:58885"/>
        <dbReference type="ChEBI" id="CHEBI:66914"/>
        <dbReference type="EC" id="5.1.3.2"/>
    </reaction>
</comment>
<keyword evidence="7 10" id="KW-0520">NAD</keyword>
<organism evidence="12 13">
    <name type="scientific">Candidatus Desulfovibrio intestinavium</name>
    <dbReference type="NCBI Taxonomy" id="2838534"/>
    <lineage>
        <taxon>Bacteria</taxon>
        <taxon>Pseudomonadati</taxon>
        <taxon>Thermodesulfobacteriota</taxon>
        <taxon>Desulfovibrionia</taxon>
        <taxon>Desulfovibrionales</taxon>
        <taxon>Desulfovibrionaceae</taxon>
        <taxon>Desulfovibrio</taxon>
    </lineage>
</organism>
<comment type="cofactor">
    <cofactor evidence="2 10">
        <name>NAD(+)</name>
        <dbReference type="ChEBI" id="CHEBI:57540"/>
    </cofactor>
</comment>
<dbReference type="EC" id="5.1.3.2" evidence="5 10"/>
<dbReference type="GO" id="GO:0033499">
    <property type="term" value="P:galactose catabolic process via UDP-galactose, Leloir pathway"/>
    <property type="evidence" value="ECO:0007669"/>
    <property type="project" value="TreeGrafter"/>
</dbReference>
<dbReference type="InterPro" id="IPR036291">
    <property type="entry name" value="NAD(P)-bd_dom_sf"/>
</dbReference>
<comment type="caution">
    <text evidence="12">The sequence shown here is derived from an EMBL/GenBank/DDBJ whole genome shotgun (WGS) entry which is preliminary data.</text>
</comment>
<evidence type="ECO:0000256" key="2">
    <source>
        <dbReference type="ARBA" id="ARBA00001911"/>
    </source>
</evidence>
<dbReference type="Proteomes" id="UP000823821">
    <property type="component" value="Unassembled WGS sequence"/>
</dbReference>
<comment type="subunit">
    <text evidence="10">Homodimer.</text>
</comment>
<dbReference type="Gene3D" id="3.40.50.720">
    <property type="entry name" value="NAD(P)-binding Rossmann-like Domain"/>
    <property type="match status" value="1"/>
</dbReference>
<dbReference type="PANTHER" id="PTHR43725">
    <property type="entry name" value="UDP-GLUCOSE 4-EPIMERASE"/>
    <property type="match status" value="1"/>
</dbReference>
<evidence type="ECO:0000256" key="9">
    <source>
        <dbReference type="ARBA" id="ARBA00023277"/>
    </source>
</evidence>
<dbReference type="GO" id="GO:0003978">
    <property type="term" value="F:UDP-glucose 4-epimerase activity"/>
    <property type="evidence" value="ECO:0007669"/>
    <property type="project" value="UniProtKB-UniRule"/>
</dbReference>
<evidence type="ECO:0000256" key="4">
    <source>
        <dbReference type="ARBA" id="ARBA00007637"/>
    </source>
</evidence>
<evidence type="ECO:0000256" key="6">
    <source>
        <dbReference type="ARBA" id="ARBA00018569"/>
    </source>
</evidence>
<comment type="pathway">
    <text evidence="3 10">Carbohydrate metabolism; galactose metabolism.</text>
</comment>
<reference evidence="12" key="1">
    <citation type="journal article" date="2021" name="PeerJ">
        <title>Extensive microbial diversity within the chicken gut microbiome revealed by metagenomics and culture.</title>
        <authorList>
            <person name="Gilroy R."/>
            <person name="Ravi A."/>
            <person name="Getino M."/>
            <person name="Pursley I."/>
            <person name="Horton D.L."/>
            <person name="Alikhan N.F."/>
            <person name="Baker D."/>
            <person name="Gharbi K."/>
            <person name="Hall N."/>
            <person name="Watson M."/>
            <person name="Adriaenssens E.M."/>
            <person name="Foster-Nyarko E."/>
            <person name="Jarju S."/>
            <person name="Secka A."/>
            <person name="Antonio M."/>
            <person name="Oren A."/>
            <person name="Chaudhuri R.R."/>
            <person name="La Ragione R."/>
            <person name="Hildebrand F."/>
            <person name="Pallen M.J."/>
        </authorList>
    </citation>
    <scope>NUCLEOTIDE SEQUENCE</scope>
    <source>
        <strain evidence="12">5032</strain>
    </source>
</reference>
<dbReference type="EMBL" id="DWZD01000004">
    <property type="protein sequence ID" value="HJA77999.1"/>
    <property type="molecule type" value="Genomic_DNA"/>
</dbReference>
<gene>
    <name evidence="12" type="primary">galE</name>
    <name evidence="12" type="ORF">H9784_00285</name>
</gene>
<evidence type="ECO:0000256" key="5">
    <source>
        <dbReference type="ARBA" id="ARBA00013189"/>
    </source>
</evidence>
<proteinExistence type="inferred from homology"/>
<keyword evidence="9 10" id="KW-0119">Carbohydrate metabolism</keyword>
<evidence type="ECO:0000313" key="12">
    <source>
        <dbReference type="EMBL" id="HJA77999.1"/>
    </source>
</evidence>
<evidence type="ECO:0000259" key="11">
    <source>
        <dbReference type="Pfam" id="PF01370"/>
    </source>
</evidence>
<evidence type="ECO:0000256" key="8">
    <source>
        <dbReference type="ARBA" id="ARBA00023235"/>
    </source>
</evidence>
<keyword evidence="8 10" id="KW-0413">Isomerase</keyword>
<feature type="domain" description="NAD-dependent epimerase/dehydratase" evidence="11">
    <location>
        <begin position="3"/>
        <end position="252"/>
    </location>
</feature>